<feature type="signal peptide" evidence="2">
    <location>
        <begin position="1"/>
        <end position="22"/>
    </location>
</feature>
<dbReference type="GO" id="GO:0051082">
    <property type="term" value="F:unfolded protein binding"/>
    <property type="evidence" value="ECO:0007669"/>
    <property type="project" value="InterPro"/>
</dbReference>
<keyword evidence="4" id="KW-1185">Reference proteome</keyword>
<dbReference type="EMBL" id="FOSZ01000001">
    <property type="protein sequence ID" value="SFK64994.1"/>
    <property type="molecule type" value="Genomic_DNA"/>
</dbReference>
<dbReference type="STRING" id="1280847.SAMN04488036_101878"/>
<dbReference type="Gene3D" id="3.30.910.20">
    <property type="entry name" value="Skp domain"/>
    <property type="match status" value="1"/>
</dbReference>
<feature type="chain" id="PRO_5011739267" evidence="2">
    <location>
        <begin position="23"/>
        <end position="184"/>
    </location>
</feature>
<dbReference type="OrthoDB" id="7868372at2"/>
<gene>
    <name evidence="3" type="ORF">SAMN04488036_101878</name>
</gene>
<dbReference type="SUPFAM" id="SSF111384">
    <property type="entry name" value="OmpH-like"/>
    <property type="match status" value="1"/>
</dbReference>
<evidence type="ECO:0000313" key="3">
    <source>
        <dbReference type="EMBL" id="SFK64994.1"/>
    </source>
</evidence>
<accession>A0A1I4B8B5</accession>
<evidence type="ECO:0000313" key="4">
    <source>
        <dbReference type="Proteomes" id="UP000198851"/>
    </source>
</evidence>
<protein>
    <submittedName>
        <fullName evidence="3">Periplasmic chaperone for outer membrane proteins Skp</fullName>
    </submittedName>
</protein>
<evidence type="ECO:0000256" key="2">
    <source>
        <dbReference type="SAM" id="SignalP"/>
    </source>
</evidence>
<sequence length="184" mass="20365">MRGFLKAMALTVLAGFASAVFAEEPAAVSPILVIESDRMYTESLFGQRVSAELARLQADLIAQNAKMEESLTQEERDLTEKRKVMAADAFEVLAREFDDRVVGIRAEQDAKFARLADVNERERAVFIQAARPILSELMAEAGAAIILERRTVLVSNDSIDITQEAIRRLNSTLGEGRQVPTPQE</sequence>
<dbReference type="InterPro" id="IPR005632">
    <property type="entry name" value="Chaperone_Skp"/>
</dbReference>
<dbReference type="Pfam" id="PF03938">
    <property type="entry name" value="OmpH"/>
    <property type="match status" value="1"/>
</dbReference>
<dbReference type="SMART" id="SM00935">
    <property type="entry name" value="OmpH"/>
    <property type="match status" value="1"/>
</dbReference>
<keyword evidence="1" id="KW-0175">Coiled coil</keyword>
<name>A0A1I4B8B5_9RHOB</name>
<dbReference type="InterPro" id="IPR024930">
    <property type="entry name" value="Skp_dom_sf"/>
</dbReference>
<organism evidence="3 4">
    <name type="scientific">Shimia haliotis</name>
    <dbReference type="NCBI Taxonomy" id="1280847"/>
    <lineage>
        <taxon>Bacteria</taxon>
        <taxon>Pseudomonadati</taxon>
        <taxon>Pseudomonadota</taxon>
        <taxon>Alphaproteobacteria</taxon>
        <taxon>Rhodobacterales</taxon>
        <taxon>Roseobacteraceae</taxon>
    </lineage>
</organism>
<dbReference type="Proteomes" id="UP000198851">
    <property type="component" value="Unassembled WGS sequence"/>
</dbReference>
<reference evidence="4" key="1">
    <citation type="submission" date="2016-10" db="EMBL/GenBank/DDBJ databases">
        <authorList>
            <person name="Varghese N."/>
            <person name="Submissions S."/>
        </authorList>
    </citation>
    <scope>NUCLEOTIDE SEQUENCE [LARGE SCALE GENOMIC DNA]</scope>
    <source>
        <strain evidence="4">DSM 28453</strain>
    </source>
</reference>
<evidence type="ECO:0000256" key="1">
    <source>
        <dbReference type="SAM" id="Coils"/>
    </source>
</evidence>
<proteinExistence type="predicted"/>
<feature type="coiled-coil region" evidence="1">
    <location>
        <begin position="53"/>
        <end position="84"/>
    </location>
</feature>
<dbReference type="AlphaFoldDB" id="A0A1I4B8B5"/>
<keyword evidence="2" id="KW-0732">Signal</keyword>